<organism evidence="2">
    <name type="scientific">Leucosporidium scottii</name>
    <dbReference type="NCBI Taxonomy" id="5278"/>
    <lineage>
        <taxon>Eukaryota</taxon>
        <taxon>Fungi</taxon>
        <taxon>Dikarya</taxon>
        <taxon>Basidiomycota</taxon>
        <taxon>Pucciniomycotina</taxon>
        <taxon>Microbotryomycetes</taxon>
        <taxon>Leucosporidiales</taxon>
        <taxon>Leucosporidium</taxon>
    </lineage>
</organism>
<evidence type="ECO:0000313" key="1">
    <source>
        <dbReference type="EMBL" id="CRX79125.1"/>
    </source>
</evidence>
<dbReference type="AlphaFoldDB" id="A0A0H5FT96"/>
<proteinExistence type="predicted"/>
<dbReference type="EMBL" id="LN868511">
    <property type="protein sequence ID" value="CRX79201.1"/>
    <property type="molecule type" value="Genomic_DNA"/>
</dbReference>
<dbReference type="InterPro" id="IPR008949">
    <property type="entry name" value="Isoprenoid_synthase_dom_sf"/>
</dbReference>
<dbReference type="SUPFAM" id="SSF48576">
    <property type="entry name" value="Terpenoid synthases"/>
    <property type="match status" value="2"/>
</dbReference>
<accession>A0A0H5FT96</accession>
<dbReference type="Gene3D" id="1.10.600.10">
    <property type="entry name" value="Farnesyl Diphosphate Synthase"/>
    <property type="match status" value="1"/>
</dbReference>
<reference evidence="2" key="1">
    <citation type="submission" date="2015-06" db="EMBL/GenBank/DDBJ databases">
        <title>Genetic Architecture Underlying Mating-Type Determination in the Yeast Leucosporidium scottii and the Evolution of Mating Systems in Basidiomycetes.</title>
        <authorList>
            <person name="Maia T.M."/>
            <person name="Lopes S."/>
            <person name="Almeida J.M.G.C.F."/>
            <person name="Rosa L.H."/>
            <person name="Sampaio J.P."/>
            <person name="Goncalves P."/>
            <person name="Coelho M.A."/>
        </authorList>
    </citation>
    <scope>NUCLEOTIDE SEQUENCE</scope>
</reference>
<evidence type="ECO:0008006" key="3">
    <source>
        <dbReference type="Google" id="ProtNLM"/>
    </source>
</evidence>
<name>A0A0H5FT96_9BASI</name>
<dbReference type="Pfam" id="PF00494">
    <property type="entry name" value="SQS_PSY"/>
    <property type="match status" value="1"/>
</dbReference>
<dbReference type="EMBL" id="LN868508">
    <property type="protein sequence ID" value="CRX79125.1"/>
    <property type="molecule type" value="Genomic_DNA"/>
</dbReference>
<evidence type="ECO:0000313" key="2">
    <source>
        <dbReference type="EMBL" id="CRX79201.1"/>
    </source>
</evidence>
<gene>
    <name evidence="1" type="ORF">ls5930a1_00159</name>
    <name evidence="2" type="ORF">ls5931a1_00008</name>
</gene>
<feature type="non-terminal residue" evidence="2">
    <location>
        <position position="1"/>
    </location>
</feature>
<dbReference type="InterPro" id="IPR002060">
    <property type="entry name" value="Squ/phyt_synthse"/>
</dbReference>
<sequence length="391" mass="42604">MRSSSLLRTAAAAADAPSYTKSLSYATTLVRKFDSDAIYPSHFYPAATRPAYLALRAFNVELATIDDNVSNAMVGRLRYQWWRDAVKGVFEVSVRELELAGSCRETSCSRAGAGAASTAICKTFYGATADPRPFQQSKPPPHPLCTLLSALPQRSQLSSYHFTRLINAREQHFLNPSFHNLQDLADYSAGTQASLLYLLLQATAPPRAAGAGFLAHAKPFEHKGDEHPDDGGEGAAMGGTTAEMKEPDDLTLDHAASHLAVANTIAILLRSIPHHATKRINVIPAVIAARHGLTEESLFRQGPNAEGLRECVATMVGIAEAEMRTARGCFEGTSGVPERAVPVFASATAARSFLTRLSSSKIAFDIFHGDLHKRYWKYPFQVWGDVRNKRF</sequence>
<protein>
    <recommendedName>
        <fullName evidence="3">Squalene/phytoene synthase</fullName>
    </recommendedName>
</protein>